<keyword evidence="4" id="KW-0659">Purine metabolism</keyword>
<evidence type="ECO:0000256" key="2">
    <source>
        <dbReference type="ARBA" id="ARBA00010973"/>
    </source>
</evidence>
<dbReference type="NCBIfam" id="TIGR03164">
    <property type="entry name" value="UHCUDC"/>
    <property type="match status" value="1"/>
</dbReference>
<comment type="function">
    <text evidence="1">Is involved in generating a small heat-stable compound (Nod), an acylated oligomer of N-acetylglucosamine, that stimulates mitosis in various plant protoplasts.</text>
</comment>
<dbReference type="AlphaFoldDB" id="N6V2M8"/>
<comment type="caution">
    <text evidence="7">The sequence shown here is derived from an EMBL/GenBank/DDBJ whole genome shotgun (WGS) entry which is preliminary data.</text>
</comment>
<dbReference type="GO" id="GO:0019628">
    <property type="term" value="P:urate catabolic process"/>
    <property type="evidence" value="ECO:0007669"/>
    <property type="project" value="UniProtKB-UniPathway"/>
</dbReference>
<dbReference type="UniPathway" id="UPA00394">
    <property type="reaction ID" value="UER00652"/>
</dbReference>
<dbReference type="PATRIC" id="fig|363754.4.peg.5449"/>
<evidence type="ECO:0000259" key="6">
    <source>
        <dbReference type="PROSITE" id="PS51677"/>
    </source>
</evidence>
<dbReference type="InterPro" id="IPR017580">
    <property type="entry name" value="OHCU_decarboxylase-1"/>
</dbReference>
<dbReference type="RefSeq" id="WP_004125402.1">
    <property type="nucleotide sequence ID" value="NZ_AQHN01000084.1"/>
</dbReference>
<sequence length="485" mass="54266">MRYCRDMHGYGQTPPEAQWPGDARVAVQFVLNYEEGGENCVLHGDAASEAFLSEIVGAAQWPGQRHWNMESVYEYGARAGFWRLHRLFIEKQVPVTVYAVATALQRSPAQVAAMLEAGWEVASHGLKWVEHKDMGPEEERAAIAEAVRLHTLVTGERPRGWYTGRCSVNTVDLVTEAGGFDYISDTYADDLPYWYEHGGRQQLIIPYTLDANDMRFATPQGFNSGDQFFSYLKDSFDALYAEGAAGSPKMMSIGLHCRLIGRPGRVMALARFIDYVRSHDRVWIARRVDIAEHWAKTHPPERVAERPSQMPEADFVERFGGIFEHSPWIAQRAFAGELSPANDTAIGIHAALTFQFRAASEEERLGVLVAHPDLAGKLAQAKRLTASSTQEQASAGLDALTDEERTHFTDLNIRYVEKFGFPFIIAVRDHSKSGILAAFETRMENDRDAEFATACRQVERIAFLRLAALLSEGQGRHARDQQTAA</sequence>
<evidence type="ECO:0000256" key="3">
    <source>
        <dbReference type="ARBA" id="ARBA00020071"/>
    </source>
</evidence>
<organism evidence="7 8">
    <name type="scientific">Rhizobium freirei PRF 81</name>
    <dbReference type="NCBI Taxonomy" id="363754"/>
    <lineage>
        <taxon>Bacteria</taxon>
        <taxon>Pseudomonadati</taxon>
        <taxon>Pseudomonadota</taxon>
        <taxon>Alphaproteobacteria</taxon>
        <taxon>Hyphomicrobiales</taxon>
        <taxon>Rhizobiaceae</taxon>
        <taxon>Rhizobium/Agrobacterium group</taxon>
        <taxon>Rhizobium</taxon>
    </lineage>
</organism>
<dbReference type="SUPFAM" id="SSF88713">
    <property type="entry name" value="Glycoside hydrolase/deacetylase"/>
    <property type="match status" value="1"/>
</dbReference>
<protein>
    <recommendedName>
        <fullName evidence="3">Chitooligosaccharide deacetylase</fullName>
    </recommendedName>
    <alternativeName>
        <fullName evidence="5">Nodulation protein B</fullName>
    </alternativeName>
</protein>
<dbReference type="GO" id="GO:0005975">
    <property type="term" value="P:carbohydrate metabolic process"/>
    <property type="evidence" value="ECO:0007669"/>
    <property type="project" value="InterPro"/>
</dbReference>
<dbReference type="EMBL" id="AQHN01000084">
    <property type="protein sequence ID" value="ENN85362.1"/>
    <property type="molecule type" value="Genomic_DNA"/>
</dbReference>
<gene>
    <name evidence="7" type="ORF">RHSP_53246</name>
</gene>
<evidence type="ECO:0000313" key="8">
    <source>
        <dbReference type="Proteomes" id="UP000012429"/>
    </source>
</evidence>
<dbReference type="OrthoDB" id="9787041at2"/>
<evidence type="ECO:0000313" key="7">
    <source>
        <dbReference type="EMBL" id="ENN85362.1"/>
    </source>
</evidence>
<dbReference type="GO" id="GO:0000255">
    <property type="term" value="P:allantoin metabolic process"/>
    <property type="evidence" value="ECO:0007669"/>
    <property type="project" value="InterPro"/>
</dbReference>
<evidence type="ECO:0000256" key="1">
    <source>
        <dbReference type="ARBA" id="ARBA00003236"/>
    </source>
</evidence>
<dbReference type="Proteomes" id="UP000012429">
    <property type="component" value="Unassembled WGS sequence"/>
</dbReference>
<dbReference type="InterPro" id="IPR011330">
    <property type="entry name" value="Glyco_hydro/deAcase_b/a-brl"/>
</dbReference>
<dbReference type="Pfam" id="PF09349">
    <property type="entry name" value="OHCU_decarbox"/>
    <property type="match status" value="1"/>
</dbReference>
<dbReference type="InterPro" id="IPR017625">
    <property type="entry name" value="PuuE"/>
</dbReference>
<dbReference type="SUPFAM" id="SSF158694">
    <property type="entry name" value="UraD-Like"/>
    <property type="match status" value="1"/>
</dbReference>
<dbReference type="PANTHER" id="PTHR43123:SF1">
    <property type="entry name" value="POLYSACCHARIDE DEACETYLASE-RELATED"/>
    <property type="match status" value="1"/>
</dbReference>
<dbReference type="InterPro" id="IPR018020">
    <property type="entry name" value="OHCU_decarboxylase"/>
</dbReference>
<evidence type="ECO:0000256" key="4">
    <source>
        <dbReference type="ARBA" id="ARBA00022631"/>
    </source>
</evidence>
<dbReference type="Gene3D" id="3.20.20.370">
    <property type="entry name" value="Glycoside hydrolase/deacetylase"/>
    <property type="match status" value="1"/>
</dbReference>
<dbReference type="STRING" id="363754.RHSP_53246"/>
<dbReference type="GO" id="GO:0006144">
    <property type="term" value="P:purine nucleobase metabolic process"/>
    <property type="evidence" value="ECO:0007669"/>
    <property type="project" value="UniProtKB-KW"/>
</dbReference>
<accession>N6V2M8</accession>
<dbReference type="Gene3D" id="1.10.3330.10">
    <property type="entry name" value="Oxo-4-hydroxy-4-carboxy-5-ureidoimidazoline decarboxylase"/>
    <property type="match status" value="1"/>
</dbReference>
<dbReference type="Pfam" id="PF01522">
    <property type="entry name" value="Polysacc_deac_1"/>
    <property type="match status" value="1"/>
</dbReference>
<keyword evidence="8" id="KW-1185">Reference proteome</keyword>
<reference evidence="7 8" key="1">
    <citation type="journal article" date="2012" name="BMC Genomics">
        <title>Genomic basis of broad host range and environmental adaptability of Rhizobium tropici CIAT 899 and Rhizobium sp. PRF 81 which are used in inoculants for common bean (Phaseolus vulgaris L.).</title>
        <authorList>
            <person name="Ormeno-Orrillo E."/>
            <person name="Menna P."/>
            <person name="Almeida L.G."/>
            <person name="Ollero F.J."/>
            <person name="Nicolas M.F."/>
            <person name="Pains Rodrigues E."/>
            <person name="Shigueyoshi Nakatani A."/>
            <person name="Silva Batista J.S."/>
            <person name="Oliveira Chueire L.M."/>
            <person name="Souza R.C."/>
            <person name="Ribeiro Vasconcelos A.T."/>
            <person name="Megias M."/>
            <person name="Hungria M."/>
            <person name="Martinez-Romero E."/>
        </authorList>
    </citation>
    <scope>NUCLEOTIDE SEQUENCE [LARGE SCALE GENOMIC DNA]</scope>
    <source>
        <strain evidence="7 8">PRF 81</strain>
    </source>
</reference>
<dbReference type="NCBIfam" id="TIGR03212">
    <property type="entry name" value="uraD_N-term-dom"/>
    <property type="match status" value="1"/>
</dbReference>
<dbReference type="InterPro" id="IPR002509">
    <property type="entry name" value="NODB_dom"/>
</dbReference>
<dbReference type="PROSITE" id="PS51677">
    <property type="entry name" value="NODB"/>
    <property type="match status" value="1"/>
</dbReference>
<dbReference type="InterPro" id="IPR036778">
    <property type="entry name" value="OHCU_decarboxylase_sf"/>
</dbReference>
<dbReference type="PANTHER" id="PTHR43123">
    <property type="entry name" value="POLYSACCHARIDE DEACETYLASE-RELATED"/>
    <property type="match status" value="1"/>
</dbReference>
<feature type="domain" description="NodB homology" evidence="6">
    <location>
        <begin position="67"/>
        <end position="285"/>
    </location>
</feature>
<dbReference type="GO" id="GO:0016810">
    <property type="term" value="F:hydrolase activity, acting on carbon-nitrogen (but not peptide) bonds"/>
    <property type="evidence" value="ECO:0007669"/>
    <property type="project" value="InterPro"/>
</dbReference>
<name>N6V2M8_9HYPH</name>
<comment type="similarity">
    <text evidence="2">Belongs to the polysaccharide deacetylase family.</text>
</comment>
<evidence type="ECO:0000256" key="5">
    <source>
        <dbReference type="ARBA" id="ARBA00032976"/>
    </source>
</evidence>
<dbReference type="CDD" id="cd10977">
    <property type="entry name" value="CE4_PuuE_SpCDA1"/>
    <property type="match status" value="1"/>
</dbReference>
<proteinExistence type="inferred from homology"/>